<keyword evidence="2" id="KW-1185">Reference proteome</keyword>
<protein>
    <submittedName>
        <fullName evidence="1">Uncharacterized protein</fullName>
    </submittedName>
</protein>
<name>A0A8H6MTK4_9PEZI</name>
<sequence length="91" mass="10124">MQPLVPLPVHGVRWQGRRGRTSVHHDEQQMRARIRPARSAWWSMGHDAVIPIFRGASAAATAGDPVETGIHSPTLVVGQRCCQSFKRDPFT</sequence>
<gene>
    <name evidence="1" type="ORF">CSOJ01_08040</name>
</gene>
<comment type="caution">
    <text evidence="1">The sequence shown here is derived from an EMBL/GenBank/DDBJ whole genome shotgun (WGS) entry which is preliminary data.</text>
</comment>
<dbReference type="Proteomes" id="UP000652219">
    <property type="component" value="Unassembled WGS sequence"/>
</dbReference>
<dbReference type="AlphaFoldDB" id="A0A8H6MTK4"/>
<proteinExistence type="predicted"/>
<accession>A0A8H6MTK4</accession>
<dbReference type="EMBL" id="WIGN01000132">
    <property type="protein sequence ID" value="KAF6807676.1"/>
    <property type="molecule type" value="Genomic_DNA"/>
</dbReference>
<reference evidence="1 2" key="1">
    <citation type="journal article" date="2020" name="Phytopathology">
        <title>Genome Sequence Resources of Colletotrichum truncatum, C. plurivorum, C. musicola, and C. sojae: Four Species Pathogenic to Soybean (Glycine max).</title>
        <authorList>
            <person name="Rogerio F."/>
            <person name="Boufleur T.R."/>
            <person name="Ciampi-Guillardi M."/>
            <person name="Sukno S.A."/>
            <person name="Thon M.R."/>
            <person name="Massola Junior N.S."/>
            <person name="Baroncelli R."/>
        </authorList>
    </citation>
    <scope>NUCLEOTIDE SEQUENCE [LARGE SCALE GENOMIC DNA]</scope>
    <source>
        <strain evidence="1 2">LFN0009</strain>
    </source>
</reference>
<evidence type="ECO:0000313" key="2">
    <source>
        <dbReference type="Proteomes" id="UP000652219"/>
    </source>
</evidence>
<evidence type="ECO:0000313" key="1">
    <source>
        <dbReference type="EMBL" id="KAF6807676.1"/>
    </source>
</evidence>
<organism evidence="1 2">
    <name type="scientific">Colletotrichum sojae</name>
    <dbReference type="NCBI Taxonomy" id="2175907"/>
    <lineage>
        <taxon>Eukaryota</taxon>
        <taxon>Fungi</taxon>
        <taxon>Dikarya</taxon>
        <taxon>Ascomycota</taxon>
        <taxon>Pezizomycotina</taxon>
        <taxon>Sordariomycetes</taxon>
        <taxon>Hypocreomycetidae</taxon>
        <taxon>Glomerellales</taxon>
        <taxon>Glomerellaceae</taxon>
        <taxon>Colletotrichum</taxon>
        <taxon>Colletotrichum orchidearum species complex</taxon>
    </lineage>
</organism>